<dbReference type="GO" id="GO:0005737">
    <property type="term" value="C:cytoplasm"/>
    <property type="evidence" value="ECO:0000318"/>
    <property type="project" value="GO_Central"/>
</dbReference>
<dbReference type="PROSITE" id="PS50303">
    <property type="entry name" value="PUM_HD"/>
    <property type="match status" value="1"/>
</dbReference>
<feature type="compositionally biased region" description="Basic and acidic residues" evidence="1">
    <location>
        <begin position="14"/>
        <end position="30"/>
    </location>
</feature>
<organism evidence="3 4">
    <name type="scientific">Pristionchus pacificus</name>
    <name type="common">Parasitic nematode worm</name>
    <dbReference type="NCBI Taxonomy" id="54126"/>
    <lineage>
        <taxon>Eukaryota</taxon>
        <taxon>Metazoa</taxon>
        <taxon>Ecdysozoa</taxon>
        <taxon>Nematoda</taxon>
        <taxon>Chromadorea</taxon>
        <taxon>Rhabditida</taxon>
        <taxon>Rhabditina</taxon>
        <taxon>Diplogasteromorpha</taxon>
        <taxon>Diplogasteroidea</taxon>
        <taxon>Neodiplogasteridae</taxon>
        <taxon>Pristionchus</taxon>
    </lineage>
</organism>
<keyword evidence="4" id="KW-1185">Reference proteome</keyword>
<feature type="compositionally biased region" description="Polar residues" evidence="1">
    <location>
        <begin position="35"/>
        <end position="46"/>
    </location>
</feature>
<dbReference type="InterPro" id="IPR011989">
    <property type="entry name" value="ARM-like"/>
</dbReference>
<dbReference type="AlphaFoldDB" id="A0A2A6CPL3"/>
<dbReference type="PROSITE" id="PS50302">
    <property type="entry name" value="PUM"/>
    <property type="match status" value="6"/>
</dbReference>
<dbReference type="PANTHER" id="PTHR12537:SF112">
    <property type="entry name" value="FEM-3 MRNA-BINDING FACTOR 1-RELATED"/>
    <property type="match status" value="1"/>
</dbReference>
<dbReference type="SUPFAM" id="SSF48371">
    <property type="entry name" value="ARM repeat"/>
    <property type="match status" value="1"/>
</dbReference>
<dbReference type="Proteomes" id="UP000005239">
    <property type="component" value="Unassembled WGS sequence"/>
</dbReference>
<dbReference type="GO" id="GO:0010608">
    <property type="term" value="P:post-transcriptional regulation of gene expression"/>
    <property type="evidence" value="ECO:0000318"/>
    <property type="project" value="GO_Central"/>
</dbReference>
<dbReference type="GO" id="GO:0003730">
    <property type="term" value="F:mRNA 3'-UTR binding"/>
    <property type="evidence" value="ECO:0000318"/>
    <property type="project" value="GO_Central"/>
</dbReference>
<proteinExistence type="predicted"/>
<sequence>MCSPSFHSRHRNHHSDESRDDSNRSYDHGGRSGNHRNNTLPAGSFDPQSGQITYTFARILEEGAFEKFAKDKAGCHFLQENFPEGDTSLRRRLICELDKEDGFFEEMCKDVFANFFVQRMIEKSTPSEQEWIAQSIGKSMFALCMNRYSCRVIQKAIEHLPDRMKVPLLSELHNEDLVMLTVDQNANHVIQKIFNSFDLCHWSFIIVALMKENSFFSVVENKYGCRVIQLAIELLSEAKSSPEQIAYENATQAARRRRIGSVVGTGDDVEWATITCGNFENPTRDQLLQQMMAKLVENCERLSSNEFANYVIQHVITADCLSSYRDLIIERCLLCKLLSLSQEKYASHVVEKALEHAAPQMLKEMMDEIFDGYVPHPETKKDALDILLFHQFGNYVIQRMLIICLGISERKKPRLEPRTRDHWMARLEDRINRNAGKLLRRQVSSSAPAILQPMMQYASECNITVGLQTSMEAIHSMGMPWAGAIVVSGIVLRVTTAPLHIYAERLFARRLHATNFFTQKIINILGKKYNCKVAPNAEMTKLELKTDNSELAKAADKYLTENVTAALLDQRLQASRIQNLKMASVPVWMFSSFAIRNIISSDFHPSIAGGLWVPDLLMPDPYFIIPVSVGIVGFLNLWSQRKIYPAIGHRSPMAIKSYDALLAFFTCFAVHIMTQMPACIPLYWLSISVTGFAQAQLLRHPKVKKILGIQSLPTDSATPLRDIFLMRKKL</sequence>
<dbReference type="EnsemblMetazoa" id="PPA41854.1">
    <property type="protein sequence ID" value="PPA41854.1"/>
    <property type="gene ID" value="WBGene00280223"/>
</dbReference>
<dbReference type="InterPro" id="IPR016024">
    <property type="entry name" value="ARM-type_fold"/>
</dbReference>
<reference evidence="4" key="1">
    <citation type="journal article" date="2008" name="Nat. Genet.">
        <title>The Pristionchus pacificus genome provides a unique perspective on nematode lifestyle and parasitism.</title>
        <authorList>
            <person name="Dieterich C."/>
            <person name="Clifton S.W."/>
            <person name="Schuster L.N."/>
            <person name="Chinwalla A."/>
            <person name="Delehaunty K."/>
            <person name="Dinkelacker I."/>
            <person name="Fulton L."/>
            <person name="Fulton R."/>
            <person name="Godfrey J."/>
            <person name="Minx P."/>
            <person name="Mitreva M."/>
            <person name="Roeseler W."/>
            <person name="Tian H."/>
            <person name="Witte H."/>
            <person name="Yang S.P."/>
            <person name="Wilson R.K."/>
            <person name="Sommer R.J."/>
        </authorList>
    </citation>
    <scope>NUCLEOTIDE SEQUENCE [LARGE SCALE GENOMIC DNA]</scope>
    <source>
        <strain evidence="4">PS312</strain>
    </source>
</reference>
<feature type="region of interest" description="Disordered" evidence="1">
    <location>
        <begin position="1"/>
        <end position="46"/>
    </location>
</feature>
<dbReference type="GO" id="GO:0005634">
    <property type="term" value="C:nucleus"/>
    <property type="evidence" value="ECO:0000318"/>
    <property type="project" value="GO_Central"/>
</dbReference>
<accession>A0A8R1UVI0</accession>
<keyword evidence="2" id="KW-1133">Transmembrane helix</keyword>
<evidence type="ECO:0000313" key="3">
    <source>
        <dbReference type="EnsemblMetazoa" id="PPA41854.1"/>
    </source>
</evidence>
<dbReference type="InterPro" id="IPR001313">
    <property type="entry name" value="Pumilio_RNA-bd_rpt"/>
</dbReference>
<gene>
    <name evidence="3" type="primary">WBGene00280223</name>
</gene>
<feature type="transmembrane region" description="Helical" evidence="2">
    <location>
        <begin position="619"/>
        <end position="638"/>
    </location>
</feature>
<evidence type="ECO:0000313" key="4">
    <source>
        <dbReference type="Proteomes" id="UP000005239"/>
    </source>
</evidence>
<evidence type="ECO:0000256" key="1">
    <source>
        <dbReference type="SAM" id="MobiDB-lite"/>
    </source>
</evidence>
<dbReference type="Gene3D" id="1.25.10.10">
    <property type="entry name" value="Leucine-rich Repeat Variant"/>
    <property type="match status" value="1"/>
</dbReference>
<dbReference type="PANTHER" id="PTHR12537">
    <property type="entry name" value="RNA BINDING PROTEIN PUMILIO-RELATED"/>
    <property type="match status" value="1"/>
</dbReference>
<evidence type="ECO:0000256" key="2">
    <source>
        <dbReference type="SAM" id="Phobius"/>
    </source>
</evidence>
<reference evidence="3" key="2">
    <citation type="submission" date="2022-06" db="UniProtKB">
        <authorList>
            <consortium name="EnsemblMetazoa"/>
        </authorList>
    </citation>
    <scope>IDENTIFICATION</scope>
    <source>
        <strain evidence="3">PS312</strain>
    </source>
</reference>
<dbReference type="Pfam" id="PF00806">
    <property type="entry name" value="PUF"/>
    <property type="match status" value="8"/>
</dbReference>
<keyword evidence="2" id="KW-0472">Membrane</keyword>
<keyword evidence="2" id="KW-0812">Transmembrane</keyword>
<name>A0A2A6CPL3_PRIPA</name>
<dbReference type="SMART" id="SM00025">
    <property type="entry name" value="Pumilio"/>
    <property type="match status" value="8"/>
</dbReference>
<dbReference type="InterPro" id="IPR033133">
    <property type="entry name" value="PUM-HD"/>
</dbReference>
<feature type="transmembrane region" description="Helical" evidence="2">
    <location>
        <begin position="658"/>
        <end position="674"/>
    </location>
</feature>
<accession>A0A2A6CPL3</accession>
<protein>
    <submittedName>
        <fullName evidence="3">PUM-HD domain-containing protein</fullName>
    </submittedName>
</protein>